<dbReference type="GO" id="GO:0010181">
    <property type="term" value="F:FMN binding"/>
    <property type="evidence" value="ECO:0007669"/>
    <property type="project" value="InterPro"/>
</dbReference>
<dbReference type="InterPro" id="IPR027477">
    <property type="entry name" value="Succ_DH/fumarate_Rdtase_cat_sf"/>
</dbReference>
<keyword evidence="2" id="KW-0285">Flavoprotein</keyword>
<dbReference type="SUPFAM" id="SSF56425">
    <property type="entry name" value="Succinate dehydrogenase/fumarate reductase flavoprotein, catalytic domain"/>
    <property type="match status" value="1"/>
</dbReference>
<evidence type="ECO:0000256" key="4">
    <source>
        <dbReference type="ARBA" id="ARBA00023002"/>
    </source>
</evidence>
<proteinExistence type="predicted"/>
<evidence type="ECO:0000313" key="6">
    <source>
        <dbReference type="EMBL" id="KAJ8599544.1"/>
    </source>
</evidence>
<sequence length="482" mass="51708">MFIARRRFMARTRNAANAVDVVIVGSGFAGLAAAIESGEKASSVLILEKMREFGGNSIMNAGQVAAVHTQHQQKAGIDDSPELMIGDMLRAGRNLNHRHLLEKLVAESNATAEWLTESLGVEFRERLTHMGGHSVPRTLCTLNTTGRDIIDPMLRKIAAMPNVELRADSPVDALVISPEGRVAGVRLASGGIIPARRGVVMAAGGFGADVAFRKIHRPEYDENVMSTNHAGATSETLRSVLKLGASAVHLHEIQLGPWTSPDEAGFGRVPMFCIGAGFPYGVLVDPETGTRFVNEMGNRDERSQAILGRGHPAVLVADAVGAQHSLDKDLASLAPAVRAFDNLDALADAYNMDITMLRDTIDEYNRGVAKRDDRFGKALRDDVAPIAQAPFYASRVWPKVHHSCGGVHINTEAQVMHVDGFAIPGLYAAGEFVGGIHGADRLGSCATTDCLVFGRVAGRNAAAESLLKLDDCFGRRYHEHAA</sequence>
<reference evidence="6" key="1">
    <citation type="submission" date="2023-01" db="EMBL/GenBank/DDBJ databases">
        <title>Metagenome sequencing of chrysophaentin producing Chrysophaeum taylorii.</title>
        <authorList>
            <person name="Davison J."/>
            <person name="Bewley C."/>
        </authorList>
    </citation>
    <scope>NUCLEOTIDE SEQUENCE</scope>
    <source>
        <strain evidence="6">NIES-1699</strain>
    </source>
</reference>
<keyword evidence="4" id="KW-0560">Oxidoreductase</keyword>
<dbReference type="SUPFAM" id="SSF51905">
    <property type="entry name" value="FAD/NAD(P)-binding domain"/>
    <property type="match status" value="1"/>
</dbReference>
<organism evidence="6 7">
    <name type="scientific">Chrysophaeum taylorii</name>
    <dbReference type="NCBI Taxonomy" id="2483200"/>
    <lineage>
        <taxon>Eukaryota</taxon>
        <taxon>Sar</taxon>
        <taxon>Stramenopiles</taxon>
        <taxon>Ochrophyta</taxon>
        <taxon>Pelagophyceae</taxon>
        <taxon>Pelagomonadales</taxon>
        <taxon>Pelagomonadaceae</taxon>
        <taxon>Chrysophaeum</taxon>
    </lineage>
</organism>
<evidence type="ECO:0000256" key="1">
    <source>
        <dbReference type="ARBA" id="ARBA00001974"/>
    </source>
</evidence>
<dbReference type="PANTHER" id="PTHR43400">
    <property type="entry name" value="FUMARATE REDUCTASE"/>
    <property type="match status" value="1"/>
</dbReference>
<dbReference type="NCBIfam" id="TIGR01813">
    <property type="entry name" value="flavo_cyto_c"/>
    <property type="match status" value="1"/>
</dbReference>
<comment type="caution">
    <text evidence="6">The sequence shown here is derived from an EMBL/GenBank/DDBJ whole genome shotgun (WGS) entry which is preliminary data.</text>
</comment>
<keyword evidence="7" id="KW-1185">Reference proteome</keyword>
<evidence type="ECO:0000256" key="3">
    <source>
        <dbReference type="ARBA" id="ARBA00022827"/>
    </source>
</evidence>
<comment type="cofactor">
    <cofactor evidence="1">
        <name>FAD</name>
        <dbReference type="ChEBI" id="CHEBI:57692"/>
    </cofactor>
</comment>
<dbReference type="Gene3D" id="3.90.700.10">
    <property type="entry name" value="Succinate dehydrogenase/fumarate reductase flavoprotein, catalytic domain"/>
    <property type="match status" value="1"/>
</dbReference>
<protein>
    <recommendedName>
        <fullName evidence="5">FAD-dependent oxidoreductase 2 FAD-binding domain-containing protein</fullName>
    </recommendedName>
</protein>
<dbReference type="PANTHER" id="PTHR43400:SF7">
    <property type="entry name" value="FAD-DEPENDENT OXIDOREDUCTASE 2 FAD BINDING DOMAIN-CONTAINING PROTEIN"/>
    <property type="match status" value="1"/>
</dbReference>
<evidence type="ECO:0000259" key="5">
    <source>
        <dbReference type="Pfam" id="PF00890"/>
    </source>
</evidence>
<dbReference type="GO" id="GO:0016491">
    <property type="term" value="F:oxidoreductase activity"/>
    <property type="evidence" value="ECO:0007669"/>
    <property type="project" value="UniProtKB-KW"/>
</dbReference>
<dbReference type="EMBL" id="JAQMWT010000553">
    <property type="protein sequence ID" value="KAJ8599544.1"/>
    <property type="molecule type" value="Genomic_DNA"/>
</dbReference>
<evidence type="ECO:0000256" key="2">
    <source>
        <dbReference type="ARBA" id="ARBA00022630"/>
    </source>
</evidence>
<gene>
    <name evidence="6" type="ORF">CTAYLR_007130</name>
</gene>
<dbReference type="InterPro" id="IPR010960">
    <property type="entry name" value="Flavocytochrome_c"/>
</dbReference>
<keyword evidence="3" id="KW-0274">FAD</keyword>
<evidence type="ECO:0000313" key="7">
    <source>
        <dbReference type="Proteomes" id="UP001230188"/>
    </source>
</evidence>
<dbReference type="InterPro" id="IPR036188">
    <property type="entry name" value="FAD/NAD-bd_sf"/>
</dbReference>
<dbReference type="Gene3D" id="3.50.50.60">
    <property type="entry name" value="FAD/NAD(P)-binding domain"/>
    <property type="match status" value="1"/>
</dbReference>
<dbReference type="InterPro" id="IPR050315">
    <property type="entry name" value="FAD-oxidoreductase_2"/>
</dbReference>
<accession>A0AAD7U817</accession>
<dbReference type="Proteomes" id="UP001230188">
    <property type="component" value="Unassembled WGS sequence"/>
</dbReference>
<dbReference type="AlphaFoldDB" id="A0AAD7U817"/>
<dbReference type="InterPro" id="IPR003953">
    <property type="entry name" value="FAD-dep_OxRdtase_2_FAD-bd"/>
</dbReference>
<name>A0AAD7U817_9STRA</name>
<feature type="domain" description="FAD-dependent oxidoreductase 2 FAD-binding" evidence="5">
    <location>
        <begin position="20"/>
        <end position="445"/>
    </location>
</feature>
<dbReference type="Pfam" id="PF00890">
    <property type="entry name" value="FAD_binding_2"/>
    <property type="match status" value="1"/>
</dbReference>